<protein>
    <submittedName>
        <fullName evidence="2">Uncharacterized protein</fullName>
    </submittedName>
</protein>
<proteinExistence type="predicted"/>
<feature type="region of interest" description="Disordered" evidence="1">
    <location>
        <begin position="1"/>
        <end position="49"/>
    </location>
</feature>
<feature type="compositionally biased region" description="Basic and acidic residues" evidence="1">
    <location>
        <begin position="19"/>
        <end position="41"/>
    </location>
</feature>
<name>A0A9X8HDM3_APHAT</name>
<comment type="caution">
    <text evidence="2">The sequence shown here is derived from an EMBL/GenBank/DDBJ whole genome shotgun (WGS) entry which is preliminary data.</text>
</comment>
<evidence type="ECO:0000256" key="1">
    <source>
        <dbReference type="SAM" id="MobiDB-lite"/>
    </source>
</evidence>
<accession>A0A9X8HDM3</accession>
<dbReference type="Proteomes" id="UP000275652">
    <property type="component" value="Unassembled WGS sequence"/>
</dbReference>
<dbReference type="AlphaFoldDB" id="A0A9X8HDM3"/>
<evidence type="ECO:0000313" key="2">
    <source>
        <dbReference type="EMBL" id="RLO09820.1"/>
    </source>
</evidence>
<gene>
    <name evidence="2" type="ORF">DYB28_010303</name>
</gene>
<sequence>MSHLEASVGVPSSARRVVLSRDSRGVPDPPRHSHLGADGRSHRARRRRVVTTTRHRTIICCISAFSERLELGFDARADYSVPRDGVFSAATSNHEQPAPRTCLVHRKRWLA</sequence>
<organism evidence="2 3">
    <name type="scientific">Aphanomyces astaci</name>
    <name type="common">Crayfish plague agent</name>
    <dbReference type="NCBI Taxonomy" id="112090"/>
    <lineage>
        <taxon>Eukaryota</taxon>
        <taxon>Sar</taxon>
        <taxon>Stramenopiles</taxon>
        <taxon>Oomycota</taxon>
        <taxon>Saprolegniomycetes</taxon>
        <taxon>Saprolegniales</taxon>
        <taxon>Verrucalvaceae</taxon>
        <taxon>Aphanomyces</taxon>
    </lineage>
</organism>
<reference evidence="2 3" key="1">
    <citation type="journal article" date="2018" name="J. Invertebr. Pathol.">
        <title>New genotyping method for the causative agent of crayfish plague (Aphanomyces astaci) based on whole genome data.</title>
        <authorList>
            <person name="Minardi D."/>
            <person name="Studholme D.J."/>
            <person name="van der Giezen M."/>
            <person name="Pretto T."/>
            <person name="Oidtmann B."/>
        </authorList>
    </citation>
    <scope>NUCLEOTIDE SEQUENCE [LARGE SCALE GENOMIC DNA]</scope>
    <source>
        <strain evidence="2 3">KB13</strain>
    </source>
</reference>
<evidence type="ECO:0000313" key="3">
    <source>
        <dbReference type="Proteomes" id="UP000275652"/>
    </source>
</evidence>
<dbReference type="EMBL" id="QUTI01019170">
    <property type="protein sequence ID" value="RLO09820.1"/>
    <property type="molecule type" value="Genomic_DNA"/>
</dbReference>